<dbReference type="AlphaFoldDB" id="A0AAJ6BQS3"/>
<dbReference type="Gene3D" id="3.90.1170.50">
    <property type="entry name" value="Aldehyde oxidase/xanthine dehydrogenase, a/b hammerhead"/>
    <property type="match status" value="1"/>
</dbReference>
<dbReference type="Pfam" id="PF02738">
    <property type="entry name" value="MoCoBD_1"/>
    <property type="match status" value="1"/>
</dbReference>
<evidence type="ECO:0000313" key="3">
    <source>
        <dbReference type="EMBL" id="WEK47755.1"/>
    </source>
</evidence>
<dbReference type="SMART" id="SM01008">
    <property type="entry name" value="Ald_Xan_dh_C"/>
    <property type="match status" value="1"/>
</dbReference>
<dbReference type="SUPFAM" id="SSF56003">
    <property type="entry name" value="Molybdenum cofactor-binding domain"/>
    <property type="match status" value="2"/>
</dbReference>
<dbReference type="Proteomes" id="UP001218362">
    <property type="component" value="Chromosome"/>
</dbReference>
<feature type="signal peptide" evidence="1">
    <location>
        <begin position="1"/>
        <end position="35"/>
    </location>
</feature>
<keyword evidence="1" id="KW-0732">Signal</keyword>
<dbReference type="InterPro" id="IPR012368">
    <property type="entry name" value="OxRdtase_Mopterin-bd_su_IorB"/>
</dbReference>
<dbReference type="InterPro" id="IPR000674">
    <property type="entry name" value="Ald_Oxase/Xan_DH_a/b"/>
</dbReference>
<dbReference type="PIRSF" id="PIRSF036389">
    <property type="entry name" value="IOR_B"/>
    <property type="match status" value="1"/>
</dbReference>
<dbReference type="Pfam" id="PF20256">
    <property type="entry name" value="MoCoBD_2"/>
    <property type="match status" value="2"/>
</dbReference>
<accession>A0AAJ6BQS3</accession>
<feature type="chain" id="PRO_5042580741" evidence="1">
    <location>
        <begin position="36"/>
        <end position="736"/>
    </location>
</feature>
<dbReference type="Gene3D" id="3.30.365.10">
    <property type="entry name" value="Aldehyde oxidase/xanthine dehydrogenase, molybdopterin binding domain"/>
    <property type="match status" value="4"/>
</dbReference>
<dbReference type="InterPro" id="IPR037165">
    <property type="entry name" value="AldOxase/xan_DH_Mopterin-bd_sf"/>
</dbReference>
<dbReference type="GO" id="GO:0016491">
    <property type="term" value="F:oxidoreductase activity"/>
    <property type="evidence" value="ECO:0007669"/>
    <property type="project" value="InterPro"/>
</dbReference>
<evidence type="ECO:0000313" key="4">
    <source>
        <dbReference type="Proteomes" id="UP001218362"/>
    </source>
</evidence>
<dbReference type="InterPro" id="IPR052516">
    <property type="entry name" value="N-heterocyclic_Hydroxylase"/>
</dbReference>
<evidence type="ECO:0000259" key="2">
    <source>
        <dbReference type="SMART" id="SM01008"/>
    </source>
</evidence>
<dbReference type="EMBL" id="CP119316">
    <property type="protein sequence ID" value="WEK47755.1"/>
    <property type="molecule type" value="Genomic_DNA"/>
</dbReference>
<sequence>MSEMGKVSRRNFLRVGALAGGGLMLSAAIPMVARAAAGGAETASGTLSAFVTIAPDGLVTITGKNPEIGQGIKTMLPMLIAEELDADWDHIKIVQGDTDGAKYGPQIAGGSFATPMNWFPMRQVGAAARQMLVSAAGAKWGVDPATLTTSKGVITNPANGQTLSYGDVASAAALLPAPDPKALKLKDQKEFVIIGRAIGGIDSPKIVHGEGIFGVDTLLPGMVYAAYERSPVFGAKFVSADLAAAKAMPGVIDVFPLKGTGAADELVDGVAVIAKNWWLAEQARAKLNVQWDNGEWASHSTKGYDETARKLMAEGKPAEAFRTDGDVDAAFAGAAKVIDAQYHYPFLAHVPMEPMNCTSLCHPDGAMEMWAPTQNPQPGQAGVAKMLGLKPDQVKVHITRMGGGFGRRLTNDFMFQSAAIAAKMPGTPVQMIWSREDDVRTDFYRPAGWHRLRAALDAKGKVVGFDDHFITFVAGGSYNPAAMSPDIFPAGHVVNLRYSQTMMNTAVPMGALRAPGSNGLAFVTQAFLDEVAEAAGKDLPTLVMELVEGAQKEPDSQGFTGTTVGFDPERLRGVTKKAVAMSGWGKKKPPKGHAYGFGYYYSHQGYFAEVVEASIENGRPVVHNVWTAGDVGNQIINPFGALNQVNGAIIDGIGQAMSLAIEIEGGAVKQSNFHDYPLPRMPVTPEIHVEWVVTDHPPTGLGEPALPPVIPALVNALYKLSGKRIRSLPIKPEDLA</sequence>
<dbReference type="PANTHER" id="PTHR47495">
    <property type="entry name" value="ALDEHYDE DEHYDROGENASE"/>
    <property type="match status" value="1"/>
</dbReference>
<dbReference type="InterPro" id="IPR008274">
    <property type="entry name" value="AldOxase/xan_DH_MoCoBD1"/>
</dbReference>
<organism evidence="3 4">
    <name type="scientific">Candidatus Andeanibacterium colombiense</name>
    <dbReference type="NCBI Taxonomy" id="3121345"/>
    <lineage>
        <taxon>Bacteria</taxon>
        <taxon>Pseudomonadati</taxon>
        <taxon>Pseudomonadota</taxon>
        <taxon>Alphaproteobacteria</taxon>
        <taxon>Sphingomonadales</taxon>
        <taxon>Sphingomonadaceae</taxon>
        <taxon>Candidatus Andeanibacterium</taxon>
    </lineage>
</organism>
<feature type="domain" description="Aldehyde oxidase/xanthine dehydrogenase a/b hammerhead" evidence="2">
    <location>
        <begin position="208"/>
        <end position="295"/>
    </location>
</feature>
<dbReference type="KEGG" id="acob:P0Y56_05530"/>
<dbReference type="InterPro" id="IPR046867">
    <property type="entry name" value="AldOxase/xan_DH_MoCoBD2"/>
</dbReference>
<reference evidence="3" key="1">
    <citation type="submission" date="2023-03" db="EMBL/GenBank/DDBJ databases">
        <title>Andean soil-derived lignocellulolytic bacterial consortium as a source of novel taxa and putative plastic-active enzymes.</title>
        <authorList>
            <person name="Diaz-Garcia L."/>
            <person name="Chuvochina M."/>
            <person name="Feuerriegel G."/>
            <person name="Bunk B."/>
            <person name="Sproer C."/>
            <person name="Streit W.R."/>
            <person name="Rodriguez L.M."/>
            <person name="Overmann J."/>
            <person name="Jimenez D.J."/>
        </authorList>
    </citation>
    <scope>NUCLEOTIDE SEQUENCE</scope>
    <source>
        <strain evidence="3">MAG 26</strain>
    </source>
</reference>
<proteinExistence type="predicted"/>
<evidence type="ECO:0000256" key="1">
    <source>
        <dbReference type="SAM" id="SignalP"/>
    </source>
</evidence>
<dbReference type="PROSITE" id="PS51318">
    <property type="entry name" value="TAT"/>
    <property type="match status" value="1"/>
</dbReference>
<name>A0AAJ6BQS3_9SPHN</name>
<protein>
    <submittedName>
        <fullName evidence="3">Molybdopterin-dependent oxidoreductase</fullName>
    </submittedName>
</protein>
<gene>
    <name evidence="3" type="ORF">P0Y56_05530</name>
</gene>
<dbReference type="InterPro" id="IPR006311">
    <property type="entry name" value="TAT_signal"/>
</dbReference>
<dbReference type="PANTHER" id="PTHR47495:SF3">
    <property type="entry name" value="BLR6219 PROTEIN"/>
    <property type="match status" value="1"/>
</dbReference>